<evidence type="ECO:0000313" key="8">
    <source>
        <dbReference type="Proteomes" id="UP000242146"/>
    </source>
</evidence>
<dbReference type="Pfam" id="PF01223">
    <property type="entry name" value="Endonuclease_NS"/>
    <property type="match status" value="1"/>
</dbReference>
<dbReference type="SMART" id="SM00477">
    <property type="entry name" value="NUC"/>
    <property type="match status" value="1"/>
</dbReference>
<reference evidence="7 8" key="1">
    <citation type="submission" date="2016-07" db="EMBL/GenBank/DDBJ databases">
        <title>Pervasive Adenine N6-methylation of Active Genes in Fungi.</title>
        <authorList>
            <consortium name="DOE Joint Genome Institute"/>
            <person name="Mondo S.J."/>
            <person name="Dannebaum R.O."/>
            <person name="Kuo R.C."/>
            <person name="Labutti K."/>
            <person name="Haridas S."/>
            <person name="Kuo A."/>
            <person name="Salamov A."/>
            <person name="Ahrendt S.R."/>
            <person name="Lipzen A."/>
            <person name="Sullivan W."/>
            <person name="Andreopoulos W.B."/>
            <person name="Clum A."/>
            <person name="Lindquist E."/>
            <person name="Daum C."/>
            <person name="Ramamoorthy G.K."/>
            <person name="Gryganskyi A."/>
            <person name="Culley D."/>
            <person name="Magnuson J.K."/>
            <person name="James T.Y."/>
            <person name="O'Malley M.A."/>
            <person name="Stajich J.E."/>
            <person name="Spatafora J.W."/>
            <person name="Visel A."/>
            <person name="Grigoriev I.V."/>
        </authorList>
    </citation>
    <scope>NUCLEOTIDE SEQUENCE [LARGE SCALE GENOMIC DNA]</scope>
    <source>
        <strain evidence="7 8">NRRL 3301</strain>
    </source>
</reference>
<dbReference type="GO" id="GO:0006309">
    <property type="term" value="P:apoptotic DNA fragmentation"/>
    <property type="evidence" value="ECO:0007669"/>
    <property type="project" value="TreeGrafter"/>
</dbReference>
<protein>
    <recommendedName>
        <fullName evidence="9">Endonuclease</fullName>
    </recommendedName>
</protein>
<keyword evidence="3" id="KW-0479">Metal-binding</keyword>
<dbReference type="PANTHER" id="PTHR13966:SF5">
    <property type="entry name" value="ENDONUCLEASE G, MITOCHONDRIAL"/>
    <property type="match status" value="1"/>
</dbReference>
<proteinExistence type="inferred from homology"/>
<evidence type="ECO:0000256" key="4">
    <source>
        <dbReference type="SAM" id="Phobius"/>
    </source>
</evidence>
<name>A0A1X2GK88_9FUNG</name>
<evidence type="ECO:0000256" key="2">
    <source>
        <dbReference type="PIRSR" id="PIRSR640255-1"/>
    </source>
</evidence>
<keyword evidence="4" id="KW-1133">Transmembrane helix</keyword>
<keyword evidence="4" id="KW-0812">Transmembrane</keyword>
<dbReference type="PANTHER" id="PTHR13966">
    <property type="entry name" value="ENDONUCLEASE RELATED"/>
    <property type="match status" value="1"/>
</dbReference>
<dbReference type="Gene3D" id="3.40.570.10">
    <property type="entry name" value="Extracellular Endonuclease, subunit A"/>
    <property type="match status" value="1"/>
</dbReference>
<gene>
    <name evidence="7" type="ORF">DM01DRAFT_1335104</name>
</gene>
<sequence length="299" mass="32987">MGSFKSIGLNRMLWLWFGFGMGVMFTLVLQSAAWMPNHAQHHMHKRDIKATTRATSSSNLTDTMNQFGDPGDGRDFIARDEYLLSYSRRDRVPSWTFEHLTAQSLVAGQGVNRSNSAFKEDPAIMSIFRSLLADYSGSGYDRGHTAPAGDAVATQEAMDQTFFLSNMSPQVGVGFNRQYWAYLENFVRSLTGTFSDVYVYTGPAFIPQKSGTTFTMSYPVLNGNTAVPTHFYKVLLVPHGSGYASAAFLLPNQKIDSSTALTSFKVDVQVIEKASGLVFFSKLSSLDDLCSLTTCTVTK</sequence>
<evidence type="ECO:0000259" key="6">
    <source>
        <dbReference type="SMART" id="SM00892"/>
    </source>
</evidence>
<dbReference type="EMBL" id="MCGT01000011">
    <property type="protein sequence ID" value="ORX55711.1"/>
    <property type="molecule type" value="Genomic_DNA"/>
</dbReference>
<dbReference type="SUPFAM" id="SSF54060">
    <property type="entry name" value="His-Me finger endonucleases"/>
    <property type="match status" value="1"/>
</dbReference>
<dbReference type="AlphaFoldDB" id="A0A1X2GK88"/>
<comment type="caution">
    <text evidence="7">The sequence shown here is derived from an EMBL/GenBank/DDBJ whole genome shotgun (WGS) entry which is preliminary data.</text>
</comment>
<evidence type="ECO:0000256" key="1">
    <source>
        <dbReference type="ARBA" id="ARBA00010052"/>
    </source>
</evidence>
<dbReference type="GO" id="GO:0000014">
    <property type="term" value="F:single-stranded DNA endodeoxyribonuclease activity"/>
    <property type="evidence" value="ECO:0007669"/>
    <property type="project" value="TreeGrafter"/>
</dbReference>
<dbReference type="GO" id="GO:0005634">
    <property type="term" value="C:nucleus"/>
    <property type="evidence" value="ECO:0007669"/>
    <property type="project" value="TreeGrafter"/>
</dbReference>
<dbReference type="InterPro" id="IPR040255">
    <property type="entry name" value="Non-specific_endonuclease"/>
</dbReference>
<evidence type="ECO:0000259" key="5">
    <source>
        <dbReference type="SMART" id="SM00477"/>
    </source>
</evidence>
<dbReference type="InterPro" id="IPR044925">
    <property type="entry name" value="His-Me_finger_sf"/>
</dbReference>
<dbReference type="GO" id="GO:0005743">
    <property type="term" value="C:mitochondrial inner membrane"/>
    <property type="evidence" value="ECO:0007669"/>
    <property type="project" value="TreeGrafter"/>
</dbReference>
<dbReference type="GO" id="GO:0003676">
    <property type="term" value="F:nucleic acid binding"/>
    <property type="evidence" value="ECO:0007669"/>
    <property type="project" value="InterPro"/>
</dbReference>
<feature type="active site" description="Proton acceptor" evidence="2">
    <location>
        <position position="144"/>
    </location>
</feature>
<feature type="binding site" evidence="3">
    <location>
        <position position="176"/>
    </location>
    <ligand>
        <name>Mg(2+)</name>
        <dbReference type="ChEBI" id="CHEBI:18420"/>
        <note>catalytic</note>
    </ligand>
</feature>
<feature type="domain" description="DNA/RNA non-specific endonuclease/pyrophosphatase/phosphodiesterase" evidence="6">
    <location>
        <begin position="78"/>
        <end position="286"/>
    </location>
</feature>
<dbReference type="GO" id="GO:0004521">
    <property type="term" value="F:RNA endonuclease activity"/>
    <property type="evidence" value="ECO:0007669"/>
    <property type="project" value="TreeGrafter"/>
</dbReference>
<dbReference type="STRING" id="101127.A0A1X2GK88"/>
<feature type="domain" description="ENPP1-3/EXOG-like endonuclease/phosphodiesterase" evidence="5">
    <location>
        <begin position="79"/>
        <end position="286"/>
    </location>
</feature>
<dbReference type="Proteomes" id="UP000242146">
    <property type="component" value="Unassembled WGS sequence"/>
</dbReference>
<keyword evidence="8" id="KW-1185">Reference proteome</keyword>
<dbReference type="OrthoDB" id="5418055at2759"/>
<feature type="transmembrane region" description="Helical" evidence="4">
    <location>
        <begin position="12"/>
        <end position="35"/>
    </location>
</feature>
<evidence type="ECO:0000313" key="7">
    <source>
        <dbReference type="EMBL" id="ORX55711.1"/>
    </source>
</evidence>
<dbReference type="SMART" id="SM00892">
    <property type="entry name" value="Endonuclease_NS"/>
    <property type="match status" value="1"/>
</dbReference>
<dbReference type="CDD" id="cd00091">
    <property type="entry name" value="NUC"/>
    <property type="match status" value="1"/>
</dbReference>
<dbReference type="InterPro" id="IPR044929">
    <property type="entry name" value="DNA/RNA_non-sp_Endonuclease_sf"/>
</dbReference>
<dbReference type="InterPro" id="IPR001604">
    <property type="entry name" value="Endo_G_ENPP1-like_dom"/>
</dbReference>
<comment type="similarity">
    <text evidence="1">Belongs to the DNA/RNA non-specific endonuclease family.</text>
</comment>
<organism evidence="7 8">
    <name type="scientific">Hesseltinella vesiculosa</name>
    <dbReference type="NCBI Taxonomy" id="101127"/>
    <lineage>
        <taxon>Eukaryota</taxon>
        <taxon>Fungi</taxon>
        <taxon>Fungi incertae sedis</taxon>
        <taxon>Mucoromycota</taxon>
        <taxon>Mucoromycotina</taxon>
        <taxon>Mucoromycetes</taxon>
        <taxon>Mucorales</taxon>
        <taxon>Cunninghamellaceae</taxon>
        <taxon>Hesseltinella</taxon>
    </lineage>
</organism>
<dbReference type="InterPro" id="IPR020821">
    <property type="entry name" value="ENPP1-3/EXOG-like_nuc-like"/>
</dbReference>
<evidence type="ECO:0000256" key="3">
    <source>
        <dbReference type="PIRSR" id="PIRSR640255-2"/>
    </source>
</evidence>
<evidence type="ECO:0008006" key="9">
    <source>
        <dbReference type="Google" id="ProtNLM"/>
    </source>
</evidence>
<accession>A0A1X2GK88</accession>
<dbReference type="GO" id="GO:0046872">
    <property type="term" value="F:metal ion binding"/>
    <property type="evidence" value="ECO:0007669"/>
    <property type="project" value="UniProtKB-KW"/>
</dbReference>
<keyword evidence="4" id="KW-0472">Membrane</keyword>